<reference evidence="2" key="1">
    <citation type="journal article" date="2023" name="Front. Mar. Sci.">
        <title>A new Merluccius polli reference genome to investigate the effects of global change in West African waters.</title>
        <authorList>
            <person name="Mateo J.L."/>
            <person name="Blanco-Fernandez C."/>
            <person name="Garcia-Vazquez E."/>
            <person name="Machado-Schiaffino G."/>
        </authorList>
    </citation>
    <scope>NUCLEOTIDE SEQUENCE</scope>
    <source>
        <strain evidence="2">C29</strain>
        <tissue evidence="2">Fin</tissue>
    </source>
</reference>
<gene>
    <name evidence="2" type="ORF">N1851_034184</name>
</gene>
<dbReference type="AlphaFoldDB" id="A0AA47M023"/>
<dbReference type="Proteomes" id="UP001174136">
    <property type="component" value="Unassembled WGS sequence"/>
</dbReference>
<comment type="caution">
    <text evidence="2">The sequence shown here is derived from an EMBL/GenBank/DDBJ whole genome shotgun (WGS) entry which is preliminary data.</text>
</comment>
<organism evidence="2 3">
    <name type="scientific">Merluccius polli</name>
    <name type="common">Benguela hake</name>
    <name type="synonym">Merluccius cadenati</name>
    <dbReference type="NCBI Taxonomy" id="89951"/>
    <lineage>
        <taxon>Eukaryota</taxon>
        <taxon>Metazoa</taxon>
        <taxon>Chordata</taxon>
        <taxon>Craniata</taxon>
        <taxon>Vertebrata</taxon>
        <taxon>Euteleostomi</taxon>
        <taxon>Actinopterygii</taxon>
        <taxon>Neopterygii</taxon>
        <taxon>Teleostei</taxon>
        <taxon>Neoteleostei</taxon>
        <taxon>Acanthomorphata</taxon>
        <taxon>Zeiogadaria</taxon>
        <taxon>Gadariae</taxon>
        <taxon>Gadiformes</taxon>
        <taxon>Gadoidei</taxon>
        <taxon>Merlucciidae</taxon>
        <taxon>Merluccius</taxon>
    </lineage>
</organism>
<keyword evidence="3" id="KW-1185">Reference proteome</keyword>
<name>A0AA47M023_MERPO</name>
<accession>A0AA47M023</accession>
<feature type="region of interest" description="Disordered" evidence="1">
    <location>
        <begin position="41"/>
        <end position="137"/>
    </location>
</feature>
<proteinExistence type="predicted"/>
<evidence type="ECO:0000256" key="1">
    <source>
        <dbReference type="SAM" id="MobiDB-lite"/>
    </source>
</evidence>
<evidence type="ECO:0000313" key="2">
    <source>
        <dbReference type="EMBL" id="KAK0131126.1"/>
    </source>
</evidence>
<dbReference type="EMBL" id="JAOPHQ010006567">
    <property type="protein sequence ID" value="KAK0131126.1"/>
    <property type="molecule type" value="Genomic_DNA"/>
</dbReference>
<feature type="compositionally biased region" description="Low complexity" evidence="1">
    <location>
        <begin position="98"/>
        <end position="115"/>
    </location>
</feature>
<sequence>MVTHRTKEVLQYMDSSDPKVFQASVQAAEAIVVAESWLRGGASTSQGGARQPDSWNVAAGSLDKMGVSGGAKGPGPSFRKGSSTTSSWGRGDTVGVMTKTSRSSPTPSAAESTTAFIKADQRPTAPPACSQQHKTGS</sequence>
<evidence type="ECO:0000313" key="3">
    <source>
        <dbReference type="Proteomes" id="UP001174136"/>
    </source>
</evidence>
<protein>
    <submittedName>
        <fullName evidence="2">Uncharacterized protein</fullName>
    </submittedName>
</protein>